<feature type="region of interest" description="Disordered" evidence="1">
    <location>
        <begin position="1"/>
        <end position="54"/>
    </location>
</feature>
<dbReference type="SMART" id="SM00353">
    <property type="entry name" value="HLH"/>
    <property type="match status" value="1"/>
</dbReference>
<dbReference type="Pfam" id="PF00010">
    <property type="entry name" value="HLH"/>
    <property type="match status" value="1"/>
</dbReference>
<name>A0A1Q2YJ49_9ASCO</name>
<feature type="region of interest" description="Disordered" evidence="1">
    <location>
        <begin position="183"/>
        <end position="219"/>
    </location>
</feature>
<comment type="caution">
    <text evidence="3">The sequence shown here is derived from an EMBL/GenBank/DDBJ whole genome shotgun (WGS) entry which is preliminary data.</text>
</comment>
<feature type="compositionally biased region" description="Low complexity" evidence="1">
    <location>
        <begin position="580"/>
        <end position="593"/>
    </location>
</feature>
<dbReference type="PROSITE" id="PS50888">
    <property type="entry name" value="BHLH"/>
    <property type="match status" value="1"/>
</dbReference>
<feature type="compositionally biased region" description="Low complexity" evidence="1">
    <location>
        <begin position="281"/>
        <end position="312"/>
    </location>
</feature>
<feature type="compositionally biased region" description="Low complexity" evidence="1">
    <location>
        <begin position="188"/>
        <end position="201"/>
    </location>
</feature>
<accession>A0A1Q2YJ49</accession>
<feature type="region of interest" description="Disordered" evidence="1">
    <location>
        <begin position="235"/>
        <end position="362"/>
    </location>
</feature>
<feature type="compositionally biased region" description="Basic and acidic residues" evidence="1">
    <location>
        <begin position="13"/>
        <end position="33"/>
    </location>
</feature>
<dbReference type="AlphaFoldDB" id="A0A1Q2YJ49"/>
<feature type="compositionally biased region" description="Polar residues" evidence="1">
    <location>
        <begin position="483"/>
        <end position="496"/>
    </location>
</feature>
<feature type="compositionally biased region" description="Polar residues" evidence="1">
    <location>
        <begin position="36"/>
        <end position="45"/>
    </location>
</feature>
<dbReference type="InterPro" id="IPR011598">
    <property type="entry name" value="bHLH_dom"/>
</dbReference>
<reference evidence="3 4" key="1">
    <citation type="submission" date="2016-08" db="EMBL/GenBank/DDBJ databases">
        <title>Whole genome shotgun sequence of Pichia membranifaciens KS47-1.</title>
        <authorList>
            <person name="Konishi M."/>
            <person name="Ishida M."/>
            <person name="Arakawa T."/>
            <person name="Kato Y."/>
            <person name="Horiuchi J."/>
        </authorList>
    </citation>
    <scope>NUCLEOTIDE SEQUENCE [LARGE SCALE GENOMIC DNA]</scope>
    <source>
        <strain evidence="3 4">KS47-1</strain>
    </source>
</reference>
<dbReference type="GO" id="GO:0046983">
    <property type="term" value="F:protein dimerization activity"/>
    <property type="evidence" value="ECO:0007669"/>
    <property type="project" value="InterPro"/>
</dbReference>
<feature type="region of interest" description="Disordered" evidence="1">
    <location>
        <begin position="110"/>
        <end position="156"/>
    </location>
</feature>
<proteinExistence type="predicted"/>
<keyword evidence="4" id="KW-1185">Reference proteome</keyword>
<evidence type="ECO:0000259" key="2">
    <source>
        <dbReference type="PROSITE" id="PS50888"/>
    </source>
</evidence>
<evidence type="ECO:0000256" key="1">
    <source>
        <dbReference type="SAM" id="MobiDB-lite"/>
    </source>
</evidence>
<dbReference type="Proteomes" id="UP000186136">
    <property type="component" value="Unassembled WGS sequence"/>
</dbReference>
<feature type="region of interest" description="Disordered" evidence="1">
    <location>
        <begin position="477"/>
        <end position="522"/>
    </location>
</feature>
<feature type="compositionally biased region" description="Polar residues" evidence="1">
    <location>
        <begin position="240"/>
        <end position="254"/>
    </location>
</feature>
<sequence length="720" mass="77869">MFSMATSEETDAGDDHNHDHDHDRDHGHGHGTGEDSSTANGSNTPEGHGHKHALQSGLEDTAAADRNDYHAVSAATMSTTSNLNPNLTHSTTPSSANHDYMLFLDLATPNSGVDDADGGLARNREKEKEMDTAGRHRDKDHGQEGNSVSEEIGESDPCSAGAFGKFSFDNVEASHIDLIVDQRHHHPQQQQQQQQQQQHHQLSYYSVPNPQPPSTQSRSRINSVEFTPLLSPMINPSLERVNSNKGKSGFSPLSSPVLEFQKYSNTTSLRQKRKDPHDAYTAGNSNSANSTSHDQQQQNGNGSGSEASGNLNLKFENSDSRSYKRSKTPVSTPLLSTMDRKPKISSNRNSSSTGSSTQTTPYQTYVFKQQQFPPAKENSMAPKSSSISASSNMGYPNNSFLYDFDGDLTLPPPPTTGGKGSISENDGFVIPSAAFNSNSSGNHNDTNELTMALNSTSTIFNSSSANHSKKNSVILNPNHHKSAQSSPVILPSSSIGLGSPRLEPKSTNVRSSHASSASSGFRSTINTSKFANSSSSSLNNISNLSSSNVSAVGTNILGTPQINALPAIFPSHSENDGAETRSGSNTENNSNGEYQHHHHHHHHHSDKKMSHKLAEQGRRNRMNIAIQDLEKMIPESMKRNITVPSKATTVELGCRYIQDLLQRLQNAKDESSDSSFGAGEQLVKTESISPLDNVGSACNNHNHPQQNNNNTNNDFSDSSV</sequence>
<feature type="region of interest" description="Disordered" evidence="1">
    <location>
        <begin position="670"/>
        <end position="720"/>
    </location>
</feature>
<dbReference type="Gene3D" id="4.10.280.10">
    <property type="entry name" value="Helix-loop-helix DNA-binding domain"/>
    <property type="match status" value="1"/>
</dbReference>
<protein>
    <recommendedName>
        <fullName evidence="2">BHLH domain-containing protein</fullName>
    </recommendedName>
</protein>
<dbReference type="OrthoDB" id="5344169at2759"/>
<organism evidence="3 4">
    <name type="scientific">Pichia membranifaciens</name>
    <dbReference type="NCBI Taxonomy" id="4926"/>
    <lineage>
        <taxon>Eukaryota</taxon>
        <taxon>Fungi</taxon>
        <taxon>Dikarya</taxon>
        <taxon>Ascomycota</taxon>
        <taxon>Saccharomycotina</taxon>
        <taxon>Pichiomycetes</taxon>
        <taxon>Pichiales</taxon>
        <taxon>Pichiaceae</taxon>
        <taxon>Pichia</taxon>
    </lineage>
</organism>
<feature type="compositionally biased region" description="Polar residues" evidence="1">
    <location>
        <begin position="203"/>
        <end position="219"/>
    </location>
</feature>
<feature type="compositionally biased region" description="Basic and acidic residues" evidence="1">
    <location>
        <begin position="122"/>
        <end position="143"/>
    </location>
</feature>
<feature type="compositionally biased region" description="Low complexity" evidence="1">
    <location>
        <begin position="345"/>
        <end position="360"/>
    </location>
</feature>
<evidence type="ECO:0000313" key="3">
    <source>
        <dbReference type="EMBL" id="GAV29569.1"/>
    </source>
</evidence>
<dbReference type="InterPro" id="IPR036638">
    <property type="entry name" value="HLH_DNA-bd_sf"/>
</dbReference>
<feature type="domain" description="BHLH" evidence="2">
    <location>
        <begin position="606"/>
        <end position="660"/>
    </location>
</feature>
<feature type="region of interest" description="Disordered" evidence="1">
    <location>
        <begin position="567"/>
        <end position="613"/>
    </location>
</feature>
<evidence type="ECO:0000313" key="4">
    <source>
        <dbReference type="Proteomes" id="UP000186136"/>
    </source>
</evidence>
<dbReference type="EMBL" id="BDGI01000127">
    <property type="protein sequence ID" value="GAV29569.1"/>
    <property type="molecule type" value="Genomic_DNA"/>
</dbReference>
<feature type="compositionally biased region" description="Low complexity" evidence="1">
    <location>
        <begin position="699"/>
        <end position="713"/>
    </location>
</feature>
<feature type="compositionally biased region" description="Basic residues" evidence="1">
    <location>
        <begin position="596"/>
        <end position="611"/>
    </location>
</feature>
<gene>
    <name evidence="3" type="ORF">PMKS-003070</name>
</gene>
<dbReference type="SUPFAM" id="SSF47459">
    <property type="entry name" value="HLH, helix-loop-helix DNA-binding domain"/>
    <property type="match status" value="1"/>
</dbReference>